<gene>
    <name evidence="2" type="ORF">HMPREF9997_00632</name>
</gene>
<comment type="caution">
    <text evidence="2">The sequence shown here is derived from an EMBL/GenBank/DDBJ whole genome shotgun (WGS) entry which is preliminary data.</text>
</comment>
<sequence length="102" mass="11612">MIEAADRAQANVIVTENHKDFPQNVLSPYGLRTLSASDFIADTVDVSIERAYRALLTMLDRRVNPSMSVEECCDILVQSYKLDDAVSLLLQEHEKRNRHPRP</sequence>
<organism evidence="2 3">
    <name type="scientific">Corynebacterium durum F0235</name>
    <dbReference type="NCBI Taxonomy" id="1035195"/>
    <lineage>
        <taxon>Bacteria</taxon>
        <taxon>Bacillati</taxon>
        <taxon>Actinomycetota</taxon>
        <taxon>Actinomycetes</taxon>
        <taxon>Mycobacteriales</taxon>
        <taxon>Corynebacteriaceae</taxon>
        <taxon>Corynebacterium</taxon>
    </lineage>
</organism>
<dbReference type="AlphaFoldDB" id="L1MJZ8"/>
<dbReference type="PATRIC" id="fig|1035195.3.peg.568"/>
<dbReference type="HOGENOM" id="CLU_2272630_0_0_11"/>
<proteinExistence type="predicted"/>
<dbReference type="Pfam" id="PF26343">
    <property type="entry name" value="VapC50_C"/>
    <property type="match status" value="1"/>
</dbReference>
<evidence type="ECO:0000313" key="3">
    <source>
        <dbReference type="Proteomes" id="UP000010445"/>
    </source>
</evidence>
<dbReference type="STRING" id="1035195.HMPREF9997_00632"/>
<keyword evidence="3" id="KW-1185">Reference proteome</keyword>
<dbReference type="EMBL" id="AMEM01000011">
    <property type="protein sequence ID" value="EKX91562.1"/>
    <property type="molecule type" value="Genomic_DNA"/>
</dbReference>
<evidence type="ECO:0000259" key="1">
    <source>
        <dbReference type="Pfam" id="PF26343"/>
    </source>
</evidence>
<protein>
    <submittedName>
        <fullName evidence="2">Toxin-antitoxin system, toxin component, PIN domain protein</fullName>
    </submittedName>
</protein>
<name>L1MJZ8_9CORY</name>
<dbReference type="eggNOG" id="COG1569">
    <property type="taxonomic scope" value="Bacteria"/>
</dbReference>
<evidence type="ECO:0000313" key="2">
    <source>
        <dbReference type="EMBL" id="EKX91562.1"/>
    </source>
</evidence>
<feature type="domain" description="VapC50 C-terminal" evidence="1">
    <location>
        <begin position="38"/>
        <end position="78"/>
    </location>
</feature>
<dbReference type="Proteomes" id="UP000010445">
    <property type="component" value="Unassembled WGS sequence"/>
</dbReference>
<accession>L1MJZ8</accession>
<reference evidence="2 3" key="1">
    <citation type="submission" date="2012-05" db="EMBL/GenBank/DDBJ databases">
        <authorList>
            <person name="Weinstock G."/>
            <person name="Sodergren E."/>
            <person name="Lobos E.A."/>
            <person name="Fulton L."/>
            <person name="Fulton R."/>
            <person name="Courtney L."/>
            <person name="Fronick C."/>
            <person name="O'Laughlin M."/>
            <person name="Godfrey J."/>
            <person name="Wilson R.M."/>
            <person name="Miner T."/>
            <person name="Farmer C."/>
            <person name="Delehaunty K."/>
            <person name="Cordes M."/>
            <person name="Minx P."/>
            <person name="Tomlinson C."/>
            <person name="Chen J."/>
            <person name="Wollam A."/>
            <person name="Pepin K.H."/>
            <person name="Bhonagiri V."/>
            <person name="Zhang X."/>
            <person name="Suruliraj S."/>
            <person name="Warren W."/>
            <person name="Mitreva M."/>
            <person name="Mardis E.R."/>
            <person name="Wilson R.K."/>
        </authorList>
    </citation>
    <scope>NUCLEOTIDE SEQUENCE [LARGE SCALE GENOMIC DNA]</scope>
    <source>
        <strain evidence="2 3">F0235</strain>
    </source>
</reference>
<dbReference type="InterPro" id="IPR058652">
    <property type="entry name" value="VapC50_C"/>
</dbReference>